<dbReference type="PROSITE" id="PS00297">
    <property type="entry name" value="HSP70_1"/>
    <property type="match status" value="1"/>
</dbReference>
<comment type="caution">
    <text evidence="4">The sequence shown here is derived from an EMBL/GenBank/DDBJ whole genome shotgun (WGS) entry which is preliminary data.</text>
</comment>
<evidence type="ECO:0000256" key="3">
    <source>
        <dbReference type="ARBA" id="ARBA00022840"/>
    </source>
</evidence>
<keyword evidence="5" id="KW-1185">Reference proteome</keyword>
<dbReference type="Pfam" id="PF00012">
    <property type="entry name" value="HSP70"/>
    <property type="match status" value="1"/>
</dbReference>
<keyword evidence="3" id="KW-0067">ATP-binding</keyword>
<dbReference type="InterPro" id="IPR043129">
    <property type="entry name" value="ATPase_NBD"/>
</dbReference>
<accession>A0ABS3AQY5</accession>
<dbReference type="SUPFAM" id="SSF53067">
    <property type="entry name" value="Actin-like ATPase domain"/>
    <property type="match status" value="2"/>
</dbReference>
<evidence type="ECO:0000313" key="5">
    <source>
        <dbReference type="Proteomes" id="UP000722121"/>
    </source>
</evidence>
<name>A0ABS3AQY5_9BACT</name>
<protein>
    <submittedName>
        <fullName evidence="4">Hsp70 family protein</fullName>
    </submittedName>
</protein>
<dbReference type="InterPro" id="IPR018181">
    <property type="entry name" value="Heat_shock_70_CS"/>
</dbReference>
<proteinExistence type="inferred from homology"/>
<feature type="non-terminal residue" evidence="4">
    <location>
        <position position="258"/>
    </location>
</feature>
<organism evidence="4 5">
    <name type="scientific">Simkania negevensis</name>
    <dbReference type="NCBI Taxonomy" id="83561"/>
    <lineage>
        <taxon>Bacteria</taxon>
        <taxon>Pseudomonadati</taxon>
        <taxon>Chlamydiota</taxon>
        <taxon>Chlamydiia</taxon>
        <taxon>Parachlamydiales</taxon>
        <taxon>Simkaniaceae</taxon>
        <taxon>Simkania</taxon>
    </lineage>
</organism>
<reference evidence="4 5" key="1">
    <citation type="submission" date="2021-02" db="EMBL/GenBank/DDBJ databases">
        <title>Activity-based single-cell genomes from oceanic crustal fluid captures similar information to metagenomic and metatranscriptomic surveys with orders of magnitude less sampling.</title>
        <authorList>
            <person name="D'Angelo T.S."/>
            <person name="Orcutt B.N."/>
        </authorList>
    </citation>
    <scope>NUCLEOTIDE SEQUENCE [LARGE SCALE GENOMIC DNA]</scope>
    <source>
        <strain evidence="4">AH-315-G07</strain>
    </source>
</reference>
<dbReference type="PANTHER" id="PTHR42749">
    <property type="entry name" value="CELL SHAPE-DETERMINING PROTEIN MREB"/>
    <property type="match status" value="1"/>
</dbReference>
<dbReference type="Proteomes" id="UP000722121">
    <property type="component" value="Unassembled WGS sequence"/>
</dbReference>
<gene>
    <name evidence="4" type="ORF">JYU14_03580</name>
</gene>
<keyword evidence="2" id="KW-0547">Nucleotide-binding</keyword>
<evidence type="ECO:0000256" key="1">
    <source>
        <dbReference type="ARBA" id="ARBA00007381"/>
    </source>
</evidence>
<dbReference type="InterPro" id="IPR013126">
    <property type="entry name" value="Hsp_70_fam"/>
</dbReference>
<evidence type="ECO:0000256" key="2">
    <source>
        <dbReference type="ARBA" id="ARBA00022741"/>
    </source>
</evidence>
<evidence type="ECO:0000313" key="4">
    <source>
        <dbReference type="EMBL" id="MBN4067146.1"/>
    </source>
</evidence>
<dbReference type="Gene3D" id="3.30.420.40">
    <property type="match status" value="1"/>
</dbReference>
<comment type="similarity">
    <text evidence="1">Belongs to the heat shock protein 70 family.</text>
</comment>
<sequence>MSKSKYLIGIDLGTTNSTMSYAKIGEDEASSLPEISLFPIPQMVRSGSQEERKTMPSSLYYPLKEELEAGSFAVDWASDREFCVGSAASERGGELPSRLVTSAKSWLCHSGIDRRSSLLPYTAGEDDPRTSPLAVTAELLRHLREVWNLRFPDAPFVDQSLLITVPASFDPSARQLTQEAALLAGYPEEVVLMEEPQAAFYAWLYHNPDEWRTHLAVGDRLLVVDIGGGTTDFTLINVEEEGGDLSLTRMAVGSHLLL</sequence>
<dbReference type="CDD" id="cd10170">
    <property type="entry name" value="ASKHA_NBD_HSP70"/>
    <property type="match status" value="1"/>
</dbReference>
<dbReference type="PRINTS" id="PR00301">
    <property type="entry name" value="HEATSHOCK70"/>
</dbReference>
<dbReference type="PANTHER" id="PTHR42749:SF1">
    <property type="entry name" value="CELL SHAPE-DETERMINING PROTEIN MREB"/>
    <property type="match status" value="1"/>
</dbReference>
<dbReference type="EMBL" id="JAFITR010000072">
    <property type="protein sequence ID" value="MBN4067146.1"/>
    <property type="molecule type" value="Genomic_DNA"/>
</dbReference>
<dbReference type="PROSITE" id="PS00329">
    <property type="entry name" value="HSP70_2"/>
    <property type="match status" value="1"/>
</dbReference>